<gene>
    <name evidence="1" type="ORF">LCGC14_2719990</name>
</gene>
<dbReference type="EMBL" id="LAZR01048962">
    <property type="protein sequence ID" value="KKK90741.1"/>
    <property type="molecule type" value="Genomic_DNA"/>
</dbReference>
<name>A0A0F9C228_9ZZZZ</name>
<sequence length="94" mass="10840">LVVMKKRKIHTSGFKTKVVIEAIQERETIQEIGKKYDIHPNQISTWKTRFLSGASSIFENGSGKDDTEKERDELFKKVGQLQMEVDFLKKVLGK</sequence>
<dbReference type="InterPro" id="IPR009057">
    <property type="entry name" value="Homeodomain-like_sf"/>
</dbReference>
<dbReference type="GO" id="GO:0004803">
    <property type="term" value="F:transposase activity"/>
    <property type="evidence" value="ECO:0007669"/>
    <property type="project" value="InterPro"/>
</dbReference>
<protein>
    <recommendedName>
        <fullName evidence="2">Transposase</fullName>
    </recommendedName>
</protein>
<dbReference type="InterPro" id="IPR002514">
    <property type="entry name" value="Transposase_8"/>
</dbReference>
<evidence type="ECO:0000313" key="1">
    <source>
        <dbReference type="EMBL" id="KKK90741.1"/>
    </source>
</evidence>
<evidence type="ECO:0008006" key="2">
    <source>
        <dbReference type="Google" id="ProtNLM"/>
    </source>
</evidence>
<dbReference type="GO" id="GO:0006313">
    <property type="term" value="P:DNA transposition"/>
    <property type="evidence" value="ECO:0007669"/>
    <property type="project" value="InterPro"/>
</dbReference>
<dbReference type="AlphaFoldDB" id="A0A0F9C228"/>
<dbReference type="Pfam" id="PF01527">
    <property type="entry name" value="HTH_Tnp_1"/>
    <property type="match status" value="1"/>
</dbReference>
<feature type="non-terminal residue" evidence="1">
    <location>
        <position position="1"/>
    </location>
</feature>
<comment type="caution">
    <text evidence="1">The sequence shown here is derived from an EMBL/GenBank/DDBJ whole genome shotgun (WGS) entry which is preliminary data.</text>
</comment>
<reference evidence="1" key="1">
    <citation type="journal article" date="2015" name="Nature">
        <title>Complex archaea that bridge the gap between prokaryotes and eukaryotes.</title>
        <authorList>
            <person name="Spang A."/>
            <person name="Saw J.H."/>
            <person name="Jorgensen S.L."/>
            <person name="Zaremba-Niedzwiedzka K."/>
            <person name="Martijn J."/>
            <person name="Lind A.E."/>
            <person name="van Eijk R."/>
            <person name="Schleper C."/>
            <person name="Guy L."/>
            <person name="Ettema T.J."/>
        </authorList>
    </citation>
    <scope>NUCLEOTIDE SEQUENCE</scope>
</reference>
<dbReference type="GO" id="GO:0003677">
    <property type="term" value="F:DNA binding"/>
    <property type="evidence" value="ECO:0007669"/>
    <property type="project" value="InterPro"/>
</dbReference>
<proteinExistence type="predicted"/>
<dbReference type="SUPFAM" id="SSF46689">
    <property type="entry name" value="Homeodomain-like"/>
    <property type="match status" value="1"/>
</dbReference>
<accession>A0A0F9C228</accession>
<organism evidence="1">
    <name type="scientific">marine sediment metagenome</name>
    <dbReference type="NCBI Taxonomy" id="412755"/>
    <lineage>
        <taxon>unclassified sequences</taxon>
        <taxon>metagenomes</taxon>
        <taxon>ecological metagenomes</taxon>
    </lineage>
</organism>